<dbReference type="GO" id="GO:0003723">
    <property type="term" value="F:RNA binding"/>
    <property type="evidence" value="ECO:0007669"/>
    <property type="project" value="UniProtKB-KW"/>
</dbReference>
<evidence type="ECO:0008006" key="5">
    <source>
        <dbReference type="Google" id="ProtNLM"/>
    </source>
</evidence>
<keyword evidence="2" id="KW-0694">RNA-binding</keyword>
<name>A0A8J4WRS7_9TREM</name>
<dbReference type="InterPro" id="IPR035979">
    <property type="entry name" value="RBD_domain_sf"/>
</dbReference>
<accession>A0A8J4WRS7</accession>
<keyword evidence="1" id="KW-0677">Repeat</keyword>
<organism evidence="3 4">
    <name type="scientific">Paragonimus heterotremus</name>
    <dbReference type="NCBI Taxonomy" id="100268"/>
    <lineage>
        <taxon>Eukaryota</taxon>
        <taxon>Metazoa</taxon>
        <taxon>Spiralia</taxon>
        <taxon>Lophotrochozoa</taxon>
        <taxon>Platyhelminthes</taxon>
        <taxon>Trematoda</taxon>
        <taxon>Digenea</taxon>
        <taxon>Plagiorchiida</taxon>
        <taxon>Troglotremata</taxon>
        <taxon>Troglotrematidae</taxon>
        <taxon>Paragonimus</taxon>
    </lineage>
</organism>
<protein>
    <recommendedName>
        <fullName evidence="5">RRM domain-containing protein</fullName>
    </recommendedName>
</protein>
<evidence type="ECO:0000313" key="3">
    <source>
        <dbReference type="EMBL" id="KAF5401740.1"/>
    </source>
</evidence>
<dbReference type="InterPro" id="IPR050666">
    <property type="entry name" value="ESRP"/>
</dbReference>
<sequence length="317" mass="34243">FFANANCPVQYGESGVLFVNRRSGQATGDAFVLFETQALAAEALKSHRQHIGSRYIELFKSTPAEVNQVVNTALNLSPTLPPIRNCVRLDVESALTAAAALAVGANVDINEGVPSNATLNQVLESTAAVTSQTYNPGYPLFGSANLSQLMQTNGLYLSPMLPAYPQLGTQPSEQMFNADSFSLYRTTTQLSPALFPGGSALVTPNPFVPKLPTNFTAAYSPYNSYPAITLTQGASNIPLTSAQPALNYNWFTPYLAGGSYNISTTMEQFARSFIRIKGLPFDTDITDILVFLEDHRYNVALHGVHQVYSPLVSEPMA</sequence>
<gene>
    <name evidence="3" type="ORF">PHET_04398</name>
</gene>
<reference evidence="3" key="1">
    <citation type="submission" date="2019-05" db="EMBL/GenBank/DDBJ databases">
        <title>Annotation for the trematode Paragonimus heterotremus.</title>
        <authorList>
            <person name="Choi Y.-J."/>
        </authorList>
    </citation>
    <scope>NUCLEOTIDE SEQUENCE</scope>
    <source>
        <strain evidence="3">LC</strain>
    </source>
</reference>
<dbReference type="InterPro" id="IPR012677">
    <property type="entry name" value="Nucleotide-bd_a/b_plait_sf"/>
</dbReference>
<proteinExistence type="predicted"/>
<evidence type="ECO:0000256" key="2">
    <source>
        <dbReference type="ARBA" id="ARBA00022884"/>
    </source>
</evidence>
<dbReference type="AlphaFoldDB" id="A0A8J4WRS7"/>
<dbReference type="PANTHER" id="PTHR13976">
    <property type="entry name" value="HETEROGENEOUS NUCLEAR RIBONUCLEOPROTEIN-RELATED"/>
    <property type="match status" value="1"/>
</dbReference>
<dbReference type="Gene3D" id="3.30.70.330">
    <property type="match status" value="1"/>
</dbReference>
<dbReference type="EMBL" id="LUCH01002271">
    <property type="protein sequence ID" value="KAF5401740.1"/>
    <property type="molecule type" value="Genomic_DNA"/>
</dbReference>
<feature type="non-terminal residue" evidence="3">
    <location>
        <position position="317"/>
    </location>
</feature>
<dbReference type="OrthoDB" id="431068at2759"/>
<evidence type="ECO:0000256" key="1">
    <source>
        <dbReference type="ARBA" id="ARBA00022737"/>
    </source>
</evidence>
<keyword evidence="4" id="KW-1185">Reference proteome</keyword>
<dbReference type="Proteomes" id="UP000748531">
    <property type="component" value="Unassembled WGS sequence"/>
</dbReference>
<comment type="caution">
    <text evidence="3">The sequence shown here is derived from an EMBL/GenBank/DDBJ whole genome shotgun (WGS) entry which is preliminary data.</text>
</comment>
<evidence type="ECO:0000313" key="4">
    <source>
        <dbReference type="Proteomes" id="UP000748531"/>
    </source>
</evidence>
<dbReference type="SUPFAM" id="SSF54928">
    <property type="entry name" value="RNA-binding domain, RBD"/>
    <property type="match status" value="1"/>
</dbReference>